<dbReference type="STRING" id="28892.Metli_0984"/>
<dbReference type="PANTHER" id="PTHR43433:SF5">
    <property type="entry name" value="AB HYDROLASE-1 DOMAIN-CONTAINING PROTEIN"/>
    <property type="match status" value="1"/>
</dbReference>
<dbReference type="EMBL" id="CM001555">
    <property type="protein sequence ID" value="EJG06942.1"/>
    <property type="molecule type" value="Genomic_DNA"/>
</dbReference>
<dbReference type="AlphaFoldDB" id="J1L1P1"/>
<evidence type="ECO:0000313" key="3">
    <source>
        <dbReference type="Proteomes" id="UP000005095"/>
    </source>
</evidence>
<evidence type="ECO:0000313" key="2">
    <source>
        <dbReference type="EMBL" id="EJG06942.1"/>
    </source>
</evidence>
<dbReference type="PROSITE" id="PS51257">
    <property type="entry name" value="PROKAR_LIPOPROTEIN"/>
    <property type="match status" value="1"/>
</dbReference>
<dbReference type="InterPro" id="IPR050471">
    <property type="entry name" value="AB_hydrolase"/>
</dbReference>
<dbReference type="InterPro" id="IPR000073">
    <property type="entry name" value="AB_hydrolase_1"/>
</dbReference>
<dbReference type="GO" id="GO:0016787">
    <property type="term" value="F:hydrolase activity"/>
    <property type="evidence" value="ECO:0007669"/>
    <property type="project" value="UniProtKB-KW"/>
</dbReference>
<keyword evidence="2" id="KW-0378">Hydrolase</keyword>
<accession>J1L1P1</accession>
<organism evidence="2 3">
    <name type="scientific">Methanofollis liminatans DSM 4140</name>
    <dbReference type="NCBI Taxonomy" id="28892"/>
    <lineage>
        <taxon>Archaea</taxon>
        <taxon>Methanobacteriati</taxon>
        <taxon>Methanobacteriota</taxon>
        <taxon>Stenosarchaea group</taxon>
        <taxon>Methanomicrobia</taxon>
        <taxon>Methanomicrobiales</taxon>
        <taxon>Methanomicrobiaceae</taxon>
        <taxon>Methanofollis</taxon>
    </lineage>
</organism>
<name>J1L1P1_9EURY</name>
<dbReference type="HOGENOM" id="CLU_020336_50_1_2"/>
<proteinExistence type="predicted"/>
<feature type="domain" description="AB hydrolase-1" evidence="1">
    <location>
        <begin position="68"/>
        <end position="175"/>
    </location>
</feature>
<evidence type="ECO:0000259" key="1">
    <source>
        <dbReference type="Pfam" id="PF00561"/>
    </source>
</evidence>
<reference evidence="2 3" key="1">
    <citation type="submission" date="2011-08" db="EMBL/GenBank/DDBJ databases">
        <title>The complete genome of Methanofollis liminatans DSM 4140.</title>
        <authorList>
            <consortium name="US DOE Joint Genome Institute (JGI-PGF)"/>
            <person name="Lucas S."/>
            <person name="Han J."/>
            <person name="Lapidus A."/>
            <person name="Bruce D."/>
            <person name="Goodwin L."/>
            <person name="Pitluck S."/>
            <person name="Peters L."/>
            <person name="Kyrpides N."/>
            <person name="Mavromatis K."/>
            <person name="Ivanova N."/>
            <person name="Mikhailova N."/>
            <person name="Lu M."/>
            <person name="Detter J.C."/>
            <person name="Tapia R."/>
            <person name="Han C."/>
            <person name="Land M."/>
            <person name="Hauser L."/>
            <person name="Markowitz V."/>
            <person name="Cheng J.-F."/>
            <person name="Hugenholtz P."/>
            <person name="Woyke T."/>
            <person name="Wu D."/>
            <person name="Spring S."/>
            <person name="Schuler E."/>
            <person name="Brambilla E."/>
            <person name="Klenk H.-P."/>
            <person name="Eisen J.A."/>
        </authorList>
    </citation>
    <scope>NUCLEOTIDE SEQUENCE [LARGE SCALE GENOMIC DNA]</scope>
    <source>
        <strain evidence="2 3">DSM 4140</strain>
    </source>
</reference>
<dbReference type="Proteomes" id="UP000005095">
    <property type="component" value="Chromosome"/>
</dbReference>
<sequence length="280" mass="29745">MKGTLATYATMILAMCLIMTAGCTGSVSGGENTTGPTASAVSINDTPIRYAEVNGVNLAYREFGAGDPLLMIIGFGSVMEGWNETFIDILADKYHVYIYDHRAMGHSGDNDAPYTIEQLADDAAGLMDALGYESMNVYGVSMGSSVSQQLVIAHPEHVRKLVLSSATYSARLNETQLLYSILAGVAADPSQPEGLRKEAEANLAWDGTYDELSGITNDVMLITGTADVLTPESVAVRIAGEIDGSWLVRFKGIPHAGSSSAPEEYGRIVLTFLGMDESPA</sequence>
<dbReference type="Pfam" id="PF00561">
    <property type="entry name" value="Abhydrolase_1"/>
    <property type="match status" value="1"/>
</dbReference>
<protein>
    <submittedName>
        <fullName evidence="2">Alpha/beta hydrolase fold protein</fullName>
    </submittedName>
</protein>
<dbReference type="Gene3D" id="3.40.50.1820">
    <property type="entry name" value="alpha/beta hydrolase"/>
    <property type="match status" value="1"/>
</dbReference>
<dbReference type="PANTHER" id="PTHR43433">
    <property type="entry name" value="HYDROLASE, ALPHA/BETA FOLD FAMILY PROTEIN"/>
    <property type="match status" value="1"/>
</dbReference>
<dbReference type="SUPFAM" id="SSF53474">
    <property type="entry name" value="alpha/beta-Hydrolases"/>
    <property type="match status" value="1"/>
</dbReference>
<gene>
    <name evidence="2" type="ORF">Metli_0984</name>
</gene>
<dbReference type="InterPro" id="IPR029058">
    <property type="entry name" value="AB_hydrolase_fold"/>
</dbReference>
<keyword evidence="3" id="KW-1185">Reference proteome</keyword>